<dbReference type="OrthoDB" id="4421803at2"/>
<gene>
    <name evidence="1" type="ORF">CPHO_08400</name>
</gene>
<protein>
    <submittedName>
        <fullName evidence="1">Uncharacterized protein</fullName>
    </submittedName>
</protein>
<dbReference type="EMBL" id="CP009249">
    <property type="protein sequence ID" value="APT92904.1"/>
    <property type="molecule type" value="Genomic_DNA"/>
</dbReference>
<keyword evidence="2" id="KW-1185">Reference proteome</keyword>
<proteinExistence type="predicted"/>
<evidence type="ECO:0000313" key="2">
    <source>
        <dbReference type="Proteomes" id="UP000185491"/>
    </source>
</evidence>
<dbReference type="KEGG" id="cpho:CPHO_08400"/>
<dbReference type="Proteomes" id="UP000185491">
    <property type="component" value="Chromosome"/>
</dbReference>
<dbReference type="AlphaFoldDB" id="A0A1L7D445"/>
<sequence length="243" mass="26842">MTAAQTLIWETAGRPSVEGAKGKLLKDIPGLCAITGEMSERTADAGRALGANFTDRSLWQAETDRVGHAALWCCSGKGAHSPRMWTWVCTPGRELPDSVPKAPLHVPYLCQTNRSHTRPVIDILMYPPAGEWVVCIAVSGQKHVLPYARTNFGAGQWTIRMEDTTITATPDTWKTVFSHALALRRLGQNDQAIKTGAPTFIKTPEQLEQWKHHTDLLAPYRSAPITDLALWCITKPIIEGDDY</sequence>
<dbReference type="STRING" id="161895.CPHO_08400"/>
<organism evidence="1 2">
    <name type="scientific">Corynebacterium phocae</name>
    <dbReference type="NCBI Taxonomy" id="161895"/>
    <lineage>
        <taxon>Bacteria</taxon>
        <taxon>Bacillati</taxon>
        <taxon>Actinomycetota</taxon>
        <taxon>Actinomycetes</taxon>
        <taxon>Mycobacteriales</taxon>
        <taxon>Corynebacteriaceae</taxon>
        <taxon>Corynebacterium</taxon>
    </lineage>
</organism>
<evidence type="ECO:0000313" key="1">
    <source>
        <dbReference type="EMBL" id="APT92904.1"/>
    </source>
</evidence>
<reference evidence="1 2" key="1">
    <citation type="submission" date="2014-08" db="EMBL/GenBank/DDBJ databases">
        <title>Complete genome sequence of Corynebacterium phocae M408/89/1(T)(=DSM 44612(T)), isolated from the common seal (Phoca vitulina).</title>
        <authorList>
            <person name="Ruckert C."/>
            <person name="Albersmeier A."/>
            <person name="Winkler A."/>
            <person name="Kalinowski J."/>
        </authorList>
    </citation>
    <scope>NUCLEOTIDE SEQUENCE [LARGE SCALE GENOMIC DNA]</scope>
    <source>
        <strain evidence="1 2">M408/89/1</strain>
    </source>
</reference>
<accession>A0A1L7D445</accession>
<dbReference type="RefSeq" id="WP_075734886.1">
    <property type="nucleotide sequence ID" value="NZ_CP009249.1"/>
</dbReference>
<name>A0A1L7D445_9CORY</name>